<dbReference type="GO" id="GO:0016740">
    <property type="term" value="F:transferase activity"/>
    <property type="evidence" value="ECO:0007669"/>
    <property type="project" value="UniProtKB-KW"/>
</dbReference>
<protein>
    <submittedName>
        <fullName evidence="2">Aminoglycoside phosphotransferase family protein</fullName>
    </submittedName>
</protein>
<dbReference type="InterPro" id="IPR011009">
    <property type="entry name" value="Kinase-like_dom_sf"/>
</dbReference>
<sequence length="481" mass="54747">MAGADGAARRVDIFAGEGRGAEMTASKPLYFLLARDNGTRVFMTPVDGVMRIPVYEFGVAEQIGFDNPAPYLYWFEQRYAIPVFRTYMLESAAADITIMVLEAACGSDDDAPDDAWIPYLAAAAAYPEHSQLRDVLLHLPDHYRSSRVMPWVETGFRPYLERLIGFTAETPIRDRDKGTEIEQLKNAYVSSVFRCRADGADRYLKISASIFVRELEITKVLREWNMAPLPVWVAADSDSGSVLMEDMGGCDLPAHADKEQLAEIVREYARIQLASIQRITPQLSYPFRLHRTSQLAELAESVSETAALLLGDSPYRLTAEELEKLAGSMPYWRSMCERIASSAIPDCLNHADLRPGNIRFTDQGILFFDWAWSDISHPFFGLSAFLNVIRRTVSDSDRAYVRDAYLQQWSRYGTAESLAELYSLVDETRNLYFAIGDSVWLREIREALKWRVPPFGSPDAWTLERRQYYYARVIRKLIRTL</sequence>
<gene>
    <name evidence="2" type="ORF">D7M11_06825</name>
</gene>
<dbReference type="InterPro" id="IPR002575">
    <property type="entry name" value="Aminoglycoside_PTrfase"/>
</dbReference>
<feature type="domain" description="Aminoglycoside phosphotransferase" evidence="1">
    <location>
        <begin position="190"/>
        <end position="412"/>
    </location>
</feature>
<reference evidence="2 3" key="1">
    <citation type="journal article" date="2007" name="Int. J. Syst. Evol. Microbiol.">
        <title>Paenibacillus ginsengarvi sp. nov., isolated from soil from ginseng cultivation.</title>
        <authorList>
            <person name="Yoon M.H."/>
            <person name="Ten L.N."/>
            <person name="Im W.T."/>
        </authorList>
    </citation>
    <scope>NUCLEOTIDE SEQUENCE [LARGE SCALE GENOMIC DNA]</scope>
    <source>
        <strain evidence="2 3">KCTC 13059</strain>
    </source>
</reference>
<proteinExistence type="predicted"/>
<organism evidence="2 3">
    <name type="scientific">Paenibacillus ginsengarvi</name>
    <dbReference type="NCBI Taxonomy" id="400777"/>
    <lineage>
        <taxon>Bacteria</taxon>
        <taxon>Bacillati</taxon>
        <taxon>Bacillota</taxon>
        <taxon>Bacilli</taxon>
        <taxon>Bacillales</taxon>
        <taxon>Paenibacillaceae</taxon>
        <taxon>Paenibacillus</taxon>
    </lineage>
</organism>
<keyword evidence="2" id="KW-0808">Transferase</keyword>
<dbReference type="AlphaFoldDB" id="A0A3B0CLK1"/>
<accession>A0A3B0CLK1</accession>
<dbReference type="Pfam" id="PF01636">
    <property type="entry name" value="APH"/>
    <property type="match status" value="1"/>
</dbReference>
<dbReference type="EMBL" id="RBAH01000004">
    <property type="protein sequence ID" value="RKN85404.1"/>
    <property type="molecule type" value="Genomic_DNA"/>
</dbReference>
<evidence type="ECO:0000259" key="1">
    <source>
        <dbReference type="Pfam" id="PF01636"/>
    </source>
</evidence>
<evidence type="ECO:0000313" key="2">
    <source>
        <dbReference type="EMBL" id="RKN85404.1"/>
    </source>
</evidence>
<evidence type="ECO:0000313" key="3">
    <source>
        <dbReference type="Proteomes" id="UP000282311"/>
    </source>
</evidence>
<dbReference type="Gene3D" id="3.90.1200.10">
    <property type="match status" value="1"/>
</dbReference>
<keyword evidence="3" id="KW-1185">Reference proteome</keyword>
<dbReference type="Proteomes" id="UP000282311">
    <property type="component" value="Unassembled WGS sequence"/>
</dbReference>
<dbReference type="SUPFAM" id="SSF56112">
    <property type="entry name" value="Protein kinase-like (PK-like)"/>
    <property type="match status" value="1"/>
</dbReference>
<name>A0A3B0CLK1_9BACL</name>
<comment type="caution">
    <text evidence="2">The sequence shown here is derived from an EMBL/GenBank/DDBJ whole genome shotgun (WGS) entry which is preliminary data.</text>
</comment>